<dbReference type="PROSITE" id="PS01029">
    <property type="entry name" value="DEHYDROQUINASE_II"/>
    <property type="match status" value="1"/>
</dbReference>
<dbReference type="GO" id="GO:0019631">
    <property type="term" value="P:quinate catabolic process"/>
    <property type="evidence" value="ECO:0007669"/>
    <property type="project" value="TreeGrafter"/>
</dbReference>
<evidence type="ECO:0000256" key="2">
    <source>
        <dbReference type="ARBA" id="ARBA00004902"/>
    </source>
</evidence>
<dbReference type="GO" id="GO:0008652">
    <property type="term" value="P:amino acid biosynthetic process"/>
    <property type="evidence" value="ECO:0007669"/>
    <property type="project" value="UniProtKB-KW"/>
</dbReference>
<reference evidence="13 14" key="1">
    <citation type="submission" date="2021-10" db="EMBL/GenBank/DDBJ databases">
        <authorList>
            <person name="Grouzdev D.S."/>
            <person name="Pantiukh K.S."/>
            <person name="Krutkina M.S."/>
        </authorList>
    </citation>
    <scope>NUCLEOTIDE SEQUENCE [LARGE SCALE GENOMIC DNA]</scope>
    <source>
        <strain evidence="13 14">Z-7514</strain>
    </source>
</reference>
<comment type="pathway">
    <text evidence="2 8">Metabolic intermediate biosynthesis; chorismate biosynthesis; chorismate from D-erythrose 4-phosphate and phosphoenolpyruvate: step 3/7.</text>
</comment>
<feature type="coiled-coil region" evidence="12">
    <location>
        <begin position="25"/>
        <end position="52"/>
    </location>
</feature>
<protein>
    <recommendedName>
        <fullName evidence="5 8">3-dehydroquinate dehydratase</fullName>
        <shortName evidence="8">3-dehydroquinase</shortName>
        <ecNumber evidence="5 8">4.2.1.10</ecNumber>
    </recommendedName>
    <alternativeName>
        <fullName evidence="8">Type II DHQase</fullName>
    </alternativeName>
</protein>
<dbReference type="GO" id="GO:0009073">
    <property type="term" value="P:aromatic amino acid family biosynthetic process"/>
    <property type="evidence" value="ECO:0007669"/>
    <property type="project" value="UniProtKB-KW"/>
</dbReference>
<comment type="catalytic activity">
    <reaction evidence="1 8">
        <text>3-dehydroquinate = 3-dehydroshikimate + H2O</text>
        <dbReference type="Rhea" id="RHEA:21096"/>
        <dbReference type="ChEBI" id="CHEBI:15377"/>
        <dbReference type="ChEBI" id="CHEBI:16630"/>
        <dbReference type="ChEBI" id="CHEBI:32364"/>
        <dbReference type="EC" id="4.2.1.10"/>
    </reaction>
</comment>
<feature type="binding site" evidence="8 10">
    <location>
        <position position="80"/>
    </location>
    <ligand>
        <name>substrate</name>
    </ligand>
</feature>
<proteinExistence type="inferred from homology"/>
<evidence type="ECO:0000256" key="4">
    <source>
        <dbReference type="ARBA" id="ARBA00011193"/>
    </source>
</evidence>
<dbReference type="PANTHER" id="PTHR21272">
    <property type="entry name" value="CATABOLIC 3-DEHYDROQUINASE"/>
    <property type="match status" value="1"/>
</dbReference>
<feature type="binding site" evidence="8 10">
    <location>
        <position position="111"/>
    </location>
    <ligand>
        <name>substrate</name>
    </ligand>
</feature>
<dbReference type="InterPro" id="IPR001874">
    <property type="entry name" value="DHquinase_II"/>
</dbReference>
<dbReference type="InterPro" id="IPR036441">
    <property type="entry name" value="DHquinase_II_sf"/>
</dbReference>
<dbReference type="Proteomes" id="UP001199296">
    <property type="component" value="Unassembled WGS sequence"/>
</dbReference>
<evidence type="ECO:0000256" key="10">
    <source>
        <dbReference type="PIRSR" id="PIRSR001399-2"/>
    </source>
</evidence>
<dbReference type="SUPFAM" id="SSF52304">
    <property type="entry name" value="Type II 3-dehydroquinate dehydratase"/>
    <property type="match status" value="1"/>
</dbReference>
<keyword evidence="14" id="KW-1185">Reference proteome</keyword>
<dbReference type="NCBIfam" id="NF003805">
    <property type="entry name" value="PRK05395.1-2"/>
    <property type="match status" value="1"/>
</dbReference>
<feature type="site" description="Transition state stabilizer" evidence="8 11">
    <location>
        <position position="18"/>
    </location>
</feature>
<dbReference type="NCBIfam" id="TIGR01088">
    <property type="entry name" value="aroQ"/>
    <property type="match status" value="1"/>
</dbReference>
<feature type="active site" description="Proton donor" evidence="8 9">
    <location>
        <position position="100"/>
    </location>
</feature>
<dbReference type="PIRSF" id="PIRSF001399">
    <property type="entry name" value="DHquinase_II"/>
    <property type="match status" value="1"/>
</dbReference>
<dbReference type="GO" id="GO:0009423">
    <property type="term" value="P:chorismate biosynthetic process"/>
    <property type="evidence" value="ECO:0007669"/>
    <property type="project" value="UniProtKB-UniRule"/>
</dbReference>
<name>A0AAW4WZV8_9FIRM</name>
<evidence type="ECO:0000313" key="13">
    <source>
        <dbReference type="EMBL" id="MCC3143761.1"/>
    </source>
</evidence>
<keyword evidence="8" id="KW-0028">Amino-acid biosynthesis</keyword>
<dbReference type="CDD" id="cd00466">
    <property type="entry name" value="DHQase_II"/>
    <property type="match status" value="1"/>
</dbReference>
<comment type="subunit">
    <text evidence="4 8">Homododecamer.</text>
</comment>
<evidence type="ECO:0000256" key="8">
    <source>
        <dbReference type="HAMAP-Rule" id="MF_00169"/>
    </source>
</evidence>
<dbReference type="RefSeq" id="WP_229342945.1">
    <property type="nucleotide sequence ID" value="NZ_JAJFAT010000001.1"/>
</dbReference>
<evidence type="ECO:0000256" key="7">
    <source>
        <dbReference type="ARBA" id="ARBA00023239"/>
    </source>
</evidence>
<evidence type="ECO:0000256" key="12">
    <source>
        <dbReference type="SAM" id="Coils"/>
    </source>
</evidence>
<comment type="similarity">
    <text evidence="3 8">Belongs to the type-II 3-dehydroquinase family.</text>
</comment>
<dbReference type="EC" id="4.2.1.10" evidence="5 8"/>
<organism evidence="13 14">
    <name type="scientific">Halanaerobium polyolivorans</name>
    <dbReference type="NCBI Taxonomy" id="2886943"/>
    <lineage>
        <taxon>Bacteria</taxon>
        <taxon>Bacillati</taxon>
        <taxon>Bacillota</taxon>
        <taxon>Clostridia</taxon>
        <taxon>Halanaerobiales</taxon>
        <taxon>Halanaerobiaceae</taxon>
        <taxon>Halanaerobium</taxon>
    </lineage>
</organism>
<sequence>MQKVAVIHGPNLNMLGLREPEIYGSNNLESLNQDLRKKAKELDLEIEIMQSNHEGEIVDFLHQNYEKLAGVVINPGGLTHTSVVLRDALAAVRLPVIEVHISNIHQREEFRHKSLTAAVAVGQISGLGVQGYSLALEGLNNILGGEKY</sequence>
<evidence type="ECO:0000313" key="14">
    <source>
        <dbReference type="Proteomes" id="UP001199296"/>
    </source>
</evidence>
<dbReference type="NCBIfam" id="NF003807">
    <property type="entry name" value="PRK05395.1-4"/>
    <property type="match status" value="1"/>
</dbReference>
<dbReference type="AlphaFoldDB" id="A0AAW4WZV8"/>
<evidence type="ECO:0000256" key="6">
    <source>
        <dbReference type="ARBA" id="ARBA00023141"/>
    </source>
</evidence>
<feature type="binding site" evidence="8 10">
    <location>
        <position position="74"/>
    </location>
    <ligand>
        <name>substrate</name>
    </ligand>
</feature>
<accession>A0AAW4WZV8</accession>
<evidence type="ECO:0000256" key="3">
    <source>
        <dbReference type="ARBA" id="ARBA00011037"/>
    </source>
</evidence>
<evidence type="ECO:0000256" key="11">
    <source>
        <dbReference type="PIRSR" id="PIRSR001399-3"/>
    </source>
</evidence>
<feature type="binding site" evidence="8 10">
    <location>
        <position position="87"/>
    </location>
    <ligand>
        <name>substrate</name>
    </ligand>
</feature>
<gene>
    <name evidence="8 13" type="primary">aroQ</name>
    <name evidence="13" type="ORF">LJ207_00275</name>
</gene>
<comment type="caution">
    <text evidence="13">The sequence shown here is derived from an EMBL/GenBank/DDBJ whole genome shotgun (WGS) entry which is preliminary data.</text>
</comment>
<dbReference type="InterPro" id="IPR018509">
    <property type="entry name" value="DHquinase_II_CS"/>
</dbReference>
<dbReference type="GO" id="GO:0003855">
    <property type="term" value="F:3-dehydroquinate dehydratase activity"/>
    <property type="evidence" value="ECO:0007669"/>
    <property type="project" value="UniProtKB-UniRule"/>
</dbReference>
<keyword evidence="12" id="KW-0175">Coiled coil</keyword>
<dbReference type="HAMAP" id="MF_00169">
    <property type="entry name" value="AroQ"/>
    <property type="match status" value="1"/>
</dbReference>
<evidence type="ECO:0000256" key="9">
    <source>
        <dbReference type="PIRSR" id="PIRSR001399-1"/>
    </source>
</evidence>
<evidence type="ECO:0000256" key="5">
    <source>
        <dbReference type="ARBA" id="ARBA00012060"/>
    </source>
</evidence>
<keyword evidence="7 8" id="KW-0456">Lyase</keyword>
<dbReference type="NCBIfam" id="NF003806">
    <property type="entry name" value="PRK05395.1-3"/>
    <property type="match status" value="1"/>
</dbReference>
<dbReference type="PANTHER" id="PTHR21272:SF3">
    <property type="entry name" value="CATABOLIC 3-DEHYDROQUINASE"/>
    <property type="match status" value="1"/>
</dbReference>
<keyword evidence="6 8" id="KW-0057">Aromatic amino acid biosynthesis</keyword>
<dbReference type="EMBL" id="JAJFAT010000001">
    <property type="protein sequence ID" value="MCC3143761.1"/>
    <property type="molecule type" value="Genomic_DNA"/>
</dbReference>
<feature type="active site" description="Proton acceptor" evidence="8 9">
    <location>
        <position position="23"/>
    </location>
</feature>
<dbReference type="Pfam" id="PF01220">
    <property type="entry name" value="DHquinase_II"/>
    <property type="match status" value="1"/>
</dbReference>
<feature type="binding site" evidence="8 10">
    <location>
        <begin position="101"/>
        <end position="102"/>
    </location>
    <ligand>
        <name>substrate</name>
    </ligand>
</feature>
<evidence type="ECO:0000256" key="1">
    <source>
        <dbReference type="ARBA" id="ARBA00001864"/>
    </source>
</evidence>
<dbReference type="Gene3D" id="3.40.50.9100">
    <property type="entry name" value="Dehydroquinase, class II"/>
    <property type="match status" value="1"/>
</dbReference>
<comment type="function">
    <text evidence="8">Catalyzes a trans-dehydration via an enolate intermediate.</text>
</comment>